<keyword evidence="3" id="KW-0675">Receptor</keyword>
<evidence type="ECO:0000313" key="4">
    <source>
        <dbReference type="Proteomes" id="UP001596157"/>
    </source>
</evidence>
<dbReference type="Pfam" id="PF13676">
    <property type="entry name" value="TIR_2"/>
    <property type="match status" value="1"/>
</dbReference>
<evidence type="ECO:0000313" key="3">
    <source>
        <dbReference type="EMBL" id="MFC5287058.1"/>
    </source>
</evidence>
<feature type="domain" description="TIR" evidence="2">
    <location>
        <begin position="1"/>
        <end position="127"/>
    </location>
</feature>
<gene>
    <name evidence="3" type="ORF">ACFPM7_08345</name>
</gene>
<dbReference type="InterPro" id="IPR000157">
    <property type="entry name" value="TIR_dom"/>
</dbReference>
<dbReference type="Gene3D" id="3.40.50.10140">
    <property type="entry name" value="Toll/interleukin-1 receptor homology (TIR) domain"/>
    <property type="match status" value="1"/>
</dbReference>
<sequence length="194" mass="21078">MRVFINYRTGDSRGAAVLVSTFLSERLGEDNVFLDGRSIEPGTLFDHELLRRVWRSDVLVAVIGPNWLTAKTRGGLDITHEDDWVRKELAEAFSHQVKVIPVLVDDAQLPRQQDLPDAIADLARCQFIRLDLVHSDSAFQRLAAAVGAPERAAARATPAPPSGGGTTVTGTATVTGDRNTTITGVHIGDGGRWR</sequence>
<proteinExistence type="predicted"/>
<organism evidence="3 4">
    <name type="scientific">Actinokineospora guangxiensis</name>
    <dbReference type="NCBI Taxonomy" id="1490288"/>
    <lineage>
        <taxon>Bacteria</taxon>
        <taxon>Bacillati</taxon>
        <taxon>Actinomycetota</taxon>
        <taxon>Actinomycetes</taxon>
        <taxon>Pseudonocardiales</taxon>
        <taxon>Pseudonocardiaceae</taxon>
        <taxon>Actinokineospora</taxon>
    </lineage>
</organism>
<name>A0ABW0EL36_9PSEU</name>
<keyword evidence="4" id="KW-1185">Reference proteome</keyword>
<dbReference type="PROSITE" id="PS50104">
    <property type="entry name" value="TIR"/>
    <property type="match status" value="1"/>
</dbReference>
<accession>A0ABW0EL36</accession>
<dbReference type="SUPFAM" id="SSF52200">
    <property type="entry name" value="Toll/Interleukin receptor TIR domain"/>
    <property type="match status" value="1"/>
</dbReference>
<evidence type="ECO:0000256" key="1">
    <source>
        <dbReference type="SAM" id="MobiDB-lite"/>
    </source>
</evidence>
<comment type="caution">
    <text evidence="3">The sequence shown here is derived from an EMBL/GenBank/DDBJ whole genome shotgun (WGS) entry which is preliminary data.</text>
</comment>
<dbReference type="EMBL" id="JBHSKF010000003">
    <property type="protein sequence ID" value="MFC5287058.1"/>
    <property type="molecule type" value="Genomic_DNA"/>
</dbReference>
<dbReference type="Proteomes" id="UP001596157">
    <property type="component" value="Unassembled WGS sequence"/>
</dbReference>
<protein>
    <submittedName>
        <fullName evidence="3">Toll/interleukin-1 receptor domain-containing protein</fullName>
    </submittedName>
</protein>
<dbReference type="RefSeq" id="WP_378245620.1">
    <property type="nucleotide sequence ID" value="NZ_JBHSKF010000003.1"/>
</dbReference>
<reference evidence="4" key="1">
    <citation type="journal article" date="2019" name="Int. J. Syst. Evol. Microbiol.">
        <title>The Global Catalogue of Microorganisms (GCM) 10K type strain sequencing project: providing services to taxonomists for standard genome sequencing and annotation.</title>
        <authorList>
            <consortium name="The Broad Institute Genomics Platform"/>
            <consortium name="The Broad Institute Genome Sequencing Center for Infectious Disease"/>
            <person name="Wu L."/>
            <person name="Ma J."/>
        </authorList>
    </citation>
    <scope>NUCLEOTIDE SEQUENCE [LARGE SCALE GENOMIC DNA]</scope>
    <source>
        <strain evidence="4">CCUG 59778</strain>
    </source>
</reference>
<dbReference type="InterPro" id="IPR035897">
    <property type="entry name" value="Toll_tir_struct_dom_sf"/>
</dbReference>
<feature type="region of interest" description="Disordered" evidence="1">
    <location>
        <begin position="153"/>
        <end position="194"/>
    </location>
</feature>
<evidence type="ECO:0000259" key="2">
    <source>
        <dbReference type="PROSITE" id="PS50104"/>
    </source>
</evidence>